<comment type="subcellular location">
    <subcellularLocation>
        <location evidence="1">Cell membrane</location>
        <topology evidence="1">Multi-pass membrane protein</topology>
    </subcellularLocation>
</comment>
<name>A0ABY5I4Z7_9FIRM</name>
<evidence type="ECO:0000256" key="5">
    <source>
        <dbReference type="ARBA" id="ARBA00023136"/>
    </source>
</evidence>
<proteinExistence type="predicted"/>
<keyword evidence="9" id="KW-1185">Reference proteome</keyword>
<evidence type="ECO:0000313" key="8">
    <source>
        <dbReference type="EMBL" id="UTY40419.1"/>
    </source>
</evidence>
<evidence type="ECO:0000256" key="2">
    <source>
        <dbReference type="ARBA" id="ARBA00022475"/>
    </source>
</evidence>
<evidence type="ECO:0000256" key="3">
    <source>
        <dbReference type="ARBA" id="ARBA00022692"/>
    </source>
</evidence>
<feature type="transmembrane region" description="Helical" evidence="6">
    <location>
        <begin position="56"/>
        <end position="78"/>
    </location>
</feature>
<keyword evidence="5 6" id="KW-0472">Membrane</keyword>
<sequence length="94" mass="11059">MMMSVGISQKDMSKILFYESFVYGMKVLIYSIPLCLGIEYVLYSVSELSNEFHPSWLAYMISFIVICIVMMLTFHLGFRHFRKQNIIETLKDDI</sequence>
<feature type="transmembrane region" description="Helical" evidence="6">
    <location>
        <begin position="21"/>
        <end position="44"/>
    </location>
</feature>
<keyword evidence="4 6" id="KW-1133">Transmembrane helix</keyword>
<dbReference type="Pfam" id="PF02687">
    <property type="entry name" value="FtsX"/>
    <property type="match status" value="1"/>
</dbReference>
<protein>
    <recommendedName>
        <fullName evidence="7">ABC3 transporter permease C-terminal domain-containing protein</fullName>
    </recommendedName>
</protein>
<accession>A0ABY5I4Z7</accession>
<evidence type="ECO:0000256" key="1">
    <source>
        <dbReference type="ARBA" id="ARBA00004651"/>
    </source>
</evidence>
<evidence type="ECO:0000259" key="7">
    <source>
        <dbReference type="Pfam" id="PF02687"/>
    </source>
</evidence>
<evidence type="ECO:0000256" key="6">
    <source>
        <dbReference type="SAM" id="Phobius"/>
    </source>
</evidence>
<organism evidence="8 9">
    <name type="scientific">Allocoprobacillus halotolerans</name>
    <dbReference type="NCBI Taxonomy" id="2944914"/>
    <lineage>
        <taxon>Bacteria</taxon>
        <taxon>Bacillati</taxon>
        <taxon>Bacillota</taxon>
        <taxon>Erysipelotrichia</taxon>
        <taxon>Erysipelotrichales</taxon>
        <taxon>Erysipelotrichaceae</taxon>
        <taxon>Allocoprobacillus</taxon>
    </lineage>
</organism>
<gene>
    <name evidence="8" type="ORF">NMU03_06460</name>
</gene>
<keyword evidence="2" id="KW-1003">Cell membrane</keyword>
<feature type="domain" description="ABC3 transporter permease C-terminal" evidence="7">
    <location>
        <begin position="1"/>
        <end position="86"/>
    </location>
</feature>
<evidence type="ECO:0000313" key="9">
    <source>
        <dbReference type="Proteomes" id="UP001060112"/>
    </source>
</evidence>
<keyword evidence="3 6" id="KW-0812">Transmembrane</keyword>
<evidence type="ECO:0000256" key="4">
    <source>
        <dbReference type="ARBA" id="ARBA00022989"/>
    </source>
</evidence>
<dbReference type="EMBL" id="CP101620">
    <property type="protein sequence ID" value="UTY40419.1"/>
    <property type="molecule type" value="Genomic_DNA"/>
</dbReference>
<reference evidence="8" key="1">
    <citation type="submission" date="2022-07" db="EMBL/GenBank/DDBJ databases">
        <title>Faecal culturing of patients with breast cancer.</title>
        <authorList>
            <person name="Teng N.M.Y."/>
            <person name="Kiu R."/>
            <person name="Evans R."/>
            <person name="Baker D.J."/>
            <person name="Zenner C."/>
            <person name="Robinson S.D."/>
            <person name="Hall L.J."/>
        </authorList>
    </citation>
    <scope>NUCLEOTIDE SEQUENCE</scope>
    <source>
        <strain evidence="8">LH1062</strain>
    </source>
</reference>
<dbReference type="RefSeq" id="WP_290141844.1">
    <property type="nucleotide sequence ID" value="NZ_CP101620.1"/>
</dbReference>
<dbReference type="Proteomes" id="UP001060112">
    <property type="component" value="Chromosome"/>
</dbReference>
<dbReference type="InterPro" id="IPR003838">
    <property type="entry name" value="ABC3_permease_C"/>
</dbReference>